<proteinExistence type="predicted"/>
<gene>
    <name evidence="3" type="ordered locus">Francci3_0489</name>
</gene>
<dbReference type="InterPro" id="IPR006121">
    <property type="entry name" value="HMA_dom"/>
</dbReference>
<evidence type="ECO:0000313" key="4">
    <source>
        <dbReference type="Proteomes" id="UP000001937"/>
    </source>
</evidence>
<evidence type="ECO:0000313" key="3">
    <source>
        <dbReference type="EMBL" id="ABD09875.1"/>
    </source>
</evidence>
<keyword evidence="1" id="KW-0479">Metal-binding</keyword>
<dbReference type="STRING" id="106370.Francci3_0489"/>
<dbReference type="EMBL" id="CP000249">
    <property type="protein sequence ID" value="ABD09875.1"/>
    <property type="molecule type" value="Genomic_DNA"/>
</dbReference>
<evidence type="ECO:0000256" key="1">
    <source>
        <dbReference type="ARBA" id="ARBA00022723"/>
    </source>
</evidence>
<dbReference type="SUPFAM" id="SSF55008">
    <property type="entry name" value="HMA, heavy metal-associated domain"/>
    <property type="match status" value="1"/>
</dbReference>
<keyword evidence="4" id="KW-1185">Reference proteome</keyword>
<reference evidence="3 4" key="1">
    <citation type="journal article" date="2007" name="Genome Res.">
        <title>Genome characteristics of facultatively symbiotic Frankia sp. strains reflect host range and host plant biogeography.</title>
        <authorList>
            <person name="Normand P."/>
            <person name="Lapierre P."/>
            <person name="Tisa L.S."/>
            <person name="Gogarten J.P."/>
            <person name="Alloisio N."/>
            <person name="Bagnarol E."/>
            <person name="Bassi C.A."/>
            <person name="Berry A.M."/>
            <person name="Bickhart D.M."/>
            <person name="Choisne N."/>
            <person name="Couloux A."/>
            <person name="Cournoyer B."/>
            <person name="Cruveiller S."/>
            <person name="Daubin V."/>
            <person name="Demange N."/>
            <person name="Francino M.P."/>
            <person name="Goltsman E."/>
            <person name="Huang Y."/>
            <person name="Kopp O.R."/>
            <person name="Labarre L."/>
            <person name="Lapidus A."/>
            <person name="Lavire C."/>
            <person name="Marechal J."/>
            <person name="Martinez M."/>
            <person name="Mastronunzio J.E."/>
            <person name="Mullin B.C."/>
            <person name="Niemann J."/>
            <person name="Pujic P."/>
            <person name="Rawnsley T."/>
            <person name="Rouy Z."/>
            <person name="Schenowitz C."/>
            <person name="Sellstedt A."/>
            <person name="Tavares F."/>
            <person name="Tomkins J.P."/>
            <person name="Vallenet D."/>
            <person name="Valverde C."/>
            <person name="Wall L.G."/>
            <person name="Wang Y."/>
            <person name="Medigue C."/>
            <person name="Benson D.R."/>
        </authorList>
    </citation>
    <scope>NUCLEOTIDE SEQUENCE [LARGE SCALE GENOMIC DNA]</scope>
    <source>
        <strain evidence="4">DSM 45818 / CECT 9043 / CcI3</strain>
    </source>
</reference>
<dbReference type="GO" id="GO:0006825">
    <property type="term" value="P:copper ion transport"/>
    <property type="evidence" value="ECO:0007669"/>
    <property type="project" value="InterPro"/>
</dbReference>
<evidence type="ECO:0000259" key="2">
    <source>
        <dbReference type="PROSITE" id="PS50846"/>
    </source>
</evidence>
<dbReference type="InterPro" id="IPR017969">
    <property type="entry name" value="Heavy-metal-associated_CS"/>
</dbReference>
<dbReference type="KEGG" id="fra:Francci3_0489"/>
<dbReference type="CDD" id="cd00371">
    <property type="entry name" value="HMA"/>
    <property type="match status" value="1"/>
</dbReference>
<dbReference type="PhylomeDB" id="Q2JFR7"/>
<dbReference type="Pfam" id="PF00403">
    <property type="entry name" value="HMA"/>
    <property type="match status" value="1"/>
</dbReference>
<organism evidence="3 4">
    <name type="scientific">Frankia casuarinae (strain DSM 45818 / CECT 9043 / HFP020203 / CcI3)</name>
    <dbReference type="NCBI Taxonomy" id="106370"/>
    <lineage>
        <taxon>Bacteria</taxon>
        <taxon>Bacillati</taxon>
        <taxon>Actinomycetota</taxon>
        <taxon>Actinomycetes</taxon>
        <taxon>Frankiales</taxon>
        <taxon>Frankiaceae</taxon>
        <taxon>Frankia</taxon>
    </lineage>
</organism>
<name>Q2JFR7_FRACC</name>
<dbReference type="InterPro" id="IPR036163">
    <property type="entry name" value="HMA_dom_sf"/>
</dbReference>
<dbReference type="PRINTS" id="PR00944">
    <property type="entry name" value="CUEXPORT"/>
</dbReference>
<dbReference type="PROSITE" id="PS01047">
    <property type="entry name" value="HMA_1"/>
    <property type="match status" value="1"/>
</dbReference>
<dbReference type="AlphaFoldDB" id="Q2JFR7"/>
<dbReference type="HOGENOM" id="CLU_134973_13_1_11"/>
<dbReference type="InterPro" id="IPR000428">
    <property type="entry name" value="Cu-bd"/>
</dbReference>
<protein>
    <submittedName>
        <fullName evidence="3">Heavy metal transport/detoxification protein</fullName>
    </submittedName>
</protein>
<dbReference type="RefSeq" id="WP_011434951.1">
    <property type="nucleotide sequence ID" value="NC_007777.1"/>
</dbReference>
<dbReference type="Gene3D" id="3.30.70.100">
    <property type="match status" value="1"/>
</dbReference>
<dbReference type="GO" id="GO:0005507">
    <property type="term" value="F:copper ion binding"/>
    <property type="evidence" value="ECO:0007669"/>
    <property type="project" value="InterPro"/>
</dbReference>
<dbReference type="Proteomes" id="UP000001937">
    <property type="component" value="Chromosome"/>
</dbReference>
<dbReference type="eggNOG" id="COG2608">
    <property type="taxonomic scope" value="Bacteria"/>
</dbReference>
<sequence>MTTTAYTTTYTVAGMTCQHCVRSVTEELARLPTVSDVAVDLAEGRVTLVSDGVVEDGAVREAVAEAGYELVGRA</sequence>
<dbReference type="PROSITE" id="PS50846">
    <property type="entry name" value="HMA_2"/>
    <property type="match status" value="1"/>
</dbReference>
<accession>Q2JFR7</accession>
<feature type="domain" description="HMA" evidence="2">
    <location>
        <begin position="6"/>
        <end position="71"/>
    </location>
</feature>
<dbReference type="OrthoDB" id="9813965at2"/>